<proteinExistence type="predicted"/>
<dbReference type="KEGG" id="dmr:Deima_2904"/>
<evidence type="ECO:0000259" key="1">
    <source>
        <dbReference type="Pfam" id="PF14326"/>
    </source>
</evidence>
<protein>
    <recommendedName>
        <fullName evidence="1">DUF4384 domain-containing protein</fullName>
    </recommendedName>
</protein>
<dbReference type="InterPro" id="IPR025493">
    <property type="entry name" value="DUF4384"/>
</dbReference>
<keyword evidence="3" id="KW-1185">Reference proteome</keyword>
<dbReference type="RefSeq" id="WP_013558037.1">
    <property type="nucleotide sequence ID" value="NC_014958.1"/>
</dbReference>
<reference evidence="2 3" key="1">
    <citation type="journal article" date="2011" name="Stand. Genomic Sci.">
        <title>Complete genome sequence of Deinococcus maricopensis type strain (LB-34).</title>
        <authorList>
            <person name="Pukall R."/>
            <person name="Zeytun A."/>
            <person name="Lucas S."/>
            <person name="Lapidus A."/>
            <person name="Hammon N."/>
            <person name="Deshpande S."/>
            <person name="Nolan M."/>
            <person name="Cheng J.F."/>
            <person name="Pitluck S."/>
            <person name="Liolios K."/>
            <person name="Pagani I."/>
            <person name="Mikhailova N."/>
            <person name="Ivanova N."/>
            <person name="Mavromatis K."/>
            <person name="Pati A."/>
            <person name="Tapia R."/>
            <person name="Han C."/>
            <person name="Goodwin L."/>
            <person name="Chen A."/>
            <person name="Palaniappan K."/>
            <person name="Land M."/>
            <person name="Hauser L."/>
            <person name="Chang Y.J."/>
            <person name="Jeffries C.D."/>
            <person name="Brambilla E.M."/>
            <person name="Rohde M."/>
            <person name="Goker M."/>
            <person name="Detter J.C."/>
            <person name="Woyke T."/>
            <person name="Bristow J."/>
            <person name="Eisen J.A."/>
            <person name="Markowitz V."/>
            <person name="Hugenholtz P."/>
            <person name="Kyrpides N.C."/>
            <person name="Klenk H.P."/>
        </authorList>
    </citation>
    <scope>NUCLEOTIDE SEQUENCE [LARGE SCALE GENOMIC DNA]</scope>
    <source>
        <strain evidence="3">DSM 21211 / LMG 22137 / NRRL B-23946 / LB-34</strain>
    </source>
</reference>
<dbReference type="STRING" id="709986.Deima_2904"/>
<reference evidence="3" key="2">
    <citation type="submission" date="2011-01" db="EMBL/GenBank/DDBJ databases">
        <title>The complete genome of Deinococcus maricopensis DSM 21211.</title>
        <authorList>
            <consortium name="US DOE Joint Genome Institute (JGI-PGF)"/>
            <person name="Lucas S."/>
            <person name="Copeland A."/>
            <person name="Lapidus A."/>
            <person name="Goodwin L."/>
            <person name="Pitluck S."/>
            <person name="Kyrpides N."/>
            <person name="Mavromatis K."/>
            <person name="Pagani I."/>
            <person name="Ivanova N."/>
            <person name="Ovchinnikova G."/>
            <person name="Zeytun A."/>
            <person name="Detter J.C."/>
            <person name="Han C."/>
            <person name="Land M."/>
            <person name="Hauser L."/>
            <person name="Markowitz V."/>
            <person name="Cheng J.-F."/>
            <person name="Hugenholtz P."/>
            <person name="Woyke T."/>
            <person name="Wu D."/>
            <person name="Pukall R."/>
            <person name="Gehrich-Schroeter G."/>
            <person name="Brambilla E."/>
            <person name="Klenk H.-P."/>
            <person name="Eisen J.A."/>
        </authorList>
    </citation>
    <scope>NUCLEOTIDE SEQUENCE [LARGE SCALE GENOMIC DNA]</scope>
    <source>
        <strain evidence="3">DSM 21211 / LMG 22137 / NRRL B-23946 / LB-34</strain>
    </source>
</reference>
<accession>E8UBU4</accession>
<dbReference type="PROSITE" id="PS51257">
    <property type="entry name" value="PROKAR_LIPOPROTEIN"/>
    <property type="match status" value="1"/>
</dbReference>
<dbReference type="eggNOG" id="ENOG5032R5N">
    <property type="taxonomic scope" value="Bacteria"/>
</dbReference>
<evidence type="ECO:0000313" key="2">
    <source>
        <dbReference type="EMBL" id="ADV68533.1"/>
    </source>
</evidence>
<dbReference type="Pfam" id="PF14326">
    <property type="entry name" value="DUF4384"/>
    <property type="match status" value="1"/>
</dbReference>
<name>E8UBU4_DEIML</name>
<dbReference type="EMBL" id="CP002454">
    <property type="protein sequence ID" value="ADV68533.1"/>
    <property type="molecule type" value="Genomic_DNA"/>
</dbReference>
<evidence type="ECO:0000313" key="3">
    <source>
        <dbReference type="Proteomes" id="UP000008635"/>
    </source>
</evidence>
<feature type="domain" description="DUF4384" evidence="1">
    <location>
        <begin position="47"/>
        <end position="120"/>
    </location>
</feature>
<dbReference type="HOGENOM" id="CLU_134356_0_0_0"/>
<organism evidence="2 3">
    <name type="scientific">Deinococcus maricopensis (strain DSM 21211 / LMG 22137 / NRRL B-23946 / LB-34)</name>
    <dbReference type="NCBI Taxonomy" id="709986"/>
    <lineage>
        <taxon>Bacteria</taxon>
        <taxon>Thermotogati</taxon>
        <taxon>Deinococcota</taxon>
        <taxon>Deinococci</taxon>
        <taxon>Deinococcales</taxon>
        <taxon>Deinococcaceae</taxon>
        <taxon>Deinococcus</taxon>
    </lineage>
</organism>
<dbReference type="AlphaFoldDB" id="E8UBU4"/>
<dbReference type="OrthoDB" id="68403at2"/>
<dbReference type="Proteomes" id="UP000008635">
    <property type="component" value="Chromosome"/>
</dbReference>
<gene>
    <name evidence="2" type="ordered locus">Deima_2904</name>
</gene>
<sequence length="163" mass="17928" precursor="true">MKQVLLLGTLALGLSACTINVRPNLGLATSSANLITDIRPDRGEGSTYAIGERLRLRVQTRAAGYLTLVSLDPNGNGNVLIRNAYVPAGTTTFPRPTDAFTFDVAPPRGLQRVRAIFTRSAPSTQLVFNGTYDQGRWNSVTQAYVEPYSAQDRDIQETFFYIR</sequence>